<keyword evidence="1" id="KW-0812">Transmembrane</keyword>
<keyword evidence="3" id="KW-1185">Reference proteome</keyword>
<dbReference type="Proteomes" id="UP000005730">
    <property type="component" value="Chromosome"/>
</dbReference>
<reference evidence="2 3" key="1">
    <citation type="submission" date="2011-10" db="EMBL/GenBank/DDBJ databases">
        <title>The Noncontiguous Finished genome of Thermanaerovibrio velox DSM 12556.</title>
        <authorList>
            <consortium name="US DOE Joint Genome Institute (JGI-PGF)"/>
            <person name="Lucas S."/>
            <person name="Copeland A."/>
            <person name="Lapidus A."/>
            <person name="Glavina del Rio T."/>
            <person name="Dalin E."/>
            <person name="Tice H."/>
            <person name="Bruce D."/>
            <person name="Goodwin L."/>
            <person name="Pitluck S."/>
            <person name="Peters L."/>
            <person name="Mikhailova N."/>
            <person name="Teshima H."/>
            <person name="Kyrpides N."/>
            <person name="Mavromatis K."/>
            <person name="Ivanova N."/>
            <person name="Markowitz V."/>
            <person name="Cheng J.-F."/>
            <person name="Hugenholtz P."/>
            <person name="Woyke T."/>
            <person name="Wu D."/>
            <person name="Spring S."/>
            <person name="Brambilla E.-M."/>
            <person name="Klenk H.-P."/>
            <person name="Eisen J.A."/>
        </authorList>
    </citation>
    <scope>NUCLEOTIDE SEQUENCE [LARGE SCALE GENOMIC DNA]</scope>
    <source>
        <strain evidence="2 3">DSM 12556</strain>
    </source>
</reference>
<keyword evidence="1" id="KW-0472">Membrane</keyword>
<evidence type="ECO:0000313" key="2">
    <source>
        <dbReference type="EMBL" id="EHM10885.1"/>
    </source>
</evidence>
<dbReference type="AlphaFoldDB" id="H0UR48"/>
<accession>H0UR48</accession>
<name>H0UR48_9BACT</name>
<dbReference type="HOGENOM" id="CLU_1980577_0_0_0"/>
<feature type="transmembrane region" description="Helical" evidence="1">
    <location>
        <begin position="21"/>
        <end position="49"/>
    </location>
</feature>
<protein>
    <submittedName>
        <fullName evidence="2">Uncharacterized protein</fullName>
    </submittedName>
</protein>
<keyword evidence="1" id="KW-1133">Transmembrane helix</keyword>
<gene>
    <name evidence="2" type="ORF">TheveDRAFT_1767</name>
</gene>
<dbReference type="EMBL" id="CM001377">
    <property type="protein sequence ID" value="EHM10885.1"/>
    <property type="molecule type" value="Genomic_DNA"/>
</dbReference>
<proteinExistence type="predicted"/>
<organism evidence="2 3">
    <name type="scientific">Thermanaerovibrio velox DSM 12556</name>
    <dbReference type="NCBI Taxonomy" id="926567"/>
    <lineage>
        <taxon>Bacteria</taxon>
        <taxon>Thermotogati</taxon>
        <taxon>Synergistota</taxon>
        <taxon>Synergistia</taxon>
        <taxon>Synergistales</taxon>
        <taxon>Synergistaceae</taxon>
        <taxon>Thermanaerovibrio</taxon>
    </lineage>
</organism>
<dbReference type="RefSeq" id="WP_006584379.1">
    <property type="nucleotide sequence ID" value="NZ_CM001377.1"/>
</dbReference>
<evidence type="ECO:0000256" key="1">
    <source>
        <dbReference type="SAM" id="Phobius"/>
    </source>
</evidence>
<sequence length="126" mass="13557">MSLKLGFLRSKTREGRFLQLAWLRPVLWGLGVWSLSLVFSGAFGGLWAFDGVFSSPGLSGSVSGGAAMADHLGPCGDDGEVMGRVEGTCGSQGLSRAELNKLKKVLEKGKEKDKNKDKKPILFKKK</sequence>
<dbReference type="STRING" id="926567.TheveDRAFT_1767"/>
<evidence type="ECO:0000313" key="3">
    <source>
        <dbReference type="Proteomes" id="UP000005730"/>
    </source>
</evidence>